<organism evidence="2 3">
    <name type="scientific">Sinosporangium siamense</name>
    <dbReference type="NCBI Taxonomy" id="1367973"/>
    <lineage>
        <taxon>Bacteria</taxon>
        <taxon>Bacillati</taxon>
        <taxon>Actinomycetota</taxon>
        <taxon>Actinomycetes</taxon>
        <taxon>Streptosporangiales</taxon>
        <taxon>Streptosporangiaceae</taxon>
        <taxon>Sinosporangium</taxon>
    </lineage>
</organism>
<accession>A0A919RDG7</accession>
<dbReference type="AlphaFoldDB" id="A0A919RDG7"/>
<evidence type="ECO:0000256" key="1">
    <source>
        <dbReference type="SAM" id="MobiDB-lite"/>
    </source>
</evidence>
<sequence>MPESTLRLPEAAVLVALMVEGREVSNPQLKREYGLTLTGESRKRLAAMKLVDSRKEGRAYVHSLSDAGWARMAREIRDGSLPVATGSGGTMTRALLTGLRRYLTGADLTLAEYFQVASAPEAEPAAGGLESPAPAATEQPVTGASPTPAAAEPPPAGTSSSPAAAGAEKGADRTAEPDIEATIRSAYLELAGGHGRWVGLGALRPLLGNVARAQVDEVLIRMERAPDVNLVPESNQKALTPLAREAAVNIGDQDKHLLWIGSR</sequence>
<dbReference type="RefSeq" id="WP_204023389.1">
    <property type="nucleotide sequence ID" value="NZ_BOOW01000010.1"/>
</dbReference>
<feature type="compositionally biased region" description="Low complexity" evidence="1">
    <location>
        <begin position="124"/>
        <end position="150"/>
    </location>
</feature>
<gene>
    <name evidence="2" type="ORF">Ssi02_18440</name>
</gene>
<protein>
    <submittedName>
        <fullName evidence="2">Uncharacterized protein</fullName>
    </submittedName>
</protein>
<proteinExistence type="predicted"/>
<feature type="region of interest" description="Disordered" evidence="1">
    <location>
        <begin position="124"/>
        <end position="178"/>
    </location>
</feature>
<evidence type="ECO:0000313" key="3">
    <source>
        <dbReference type="Proteomes" id="UP000606172"/>
    </source>
</evidence>
<dbReference type="Proteomes" id="UP000606172">
    <property type="component" value="Unassembled WGS sequence"/>
</dbReference>
<keyword evidence="3" id="KW-1185">Reference proteome</keyword>
<evidence type="ECO:0000313" key="2">
    <source>
        <dbReference type="EMBL" id="GII91613.1"/>
    </source>
</evidence>
<feature type="compositionally biased region" description="Low complexity" evidence="1">
    <location>
        <begin position="157"/>
        <end position="168"/>
    </location>
</feature>
<comment type="caution">
    <text evidence="2">The sequence shown here is derived from an EMBL/GenBank/DDBJ whole genome shotgun (WGS) entry which is preliminary data.</text>
</comment>
<reference evidence="2" key="1">
    <citation type="submission" date="2021-01" db="EMBL/GenBank/DDBJ databases">
        <title>Whole genome shotgun sequence of Sinosporangium siamense NBRC 109515.</title>
        <authorList>
            <person name="Komaki H."/>
            <person name="Tamura T."/>
        </authorList>
    </citation>
    <scope>NUCLEOTIDE SEQUENCE</scope>
    <source>
        <strain evidence="2">NBRC 109515</strain>
    </source>
</reference>
<name>A0A919RDG7_9ACTN</name>
<dbReference type="EMBL" id="BOOW01000010">
    <property type="protein sequence ID" value="GII91613.1"/>
    <property type="molecule type" value="Genomic_DNA"/>
</dbReference>